<dbReference type="AlphaFoldDB" id="A0A1J4U3H1"/>
<dbReference type="InterPro" id="IPR023166">
    <property type="entry name" value="BaiN-like_dom_sf"/>
</dbReference>
<evidence type="ECO:0000313" key="7">
    <source>
        <dbReference type="Proteomes" id="UP000182465"/>
    </source>
</evidence>
<dbReference type="EMBL" id="MNVB01000021">
    <property type="protein sequence ID" value="OIO17835.1"/>
    <property type="molecule type" value="Genomic_DNA"/>
</dbReference>
<evidence type="ECO:0000259" key="4">
    <source>
        <dbReference type="Pfam" id="PF03486"/>
    </source>
</evidence>
<dbReference type="PANTHER" id="PTHR42887">
    <property type="entry name" value="OS12G0638800 PROTEIN"/>
    <property type="match status" value="1"/>
</dbReference>
<dbReference type="Proteomes" id="UP000182465">
    <property type="component" value="Unassembled WGS sequence"/>
</dbReference>
<evidence type="ECO:0000256" key="2">
    <source>
        <dbReference type="ARBA" id="ARBA00022630"/>
    </source>
</evidence>
<name>A0A1J4U3H1_9BACT</name>
<organism evidence="6 7">
    <name type="scientific">Candidatus Kuenenbacteria bacterium CG1_02_38_13</name>
    <dbReference type="NCBI Taxonomy" id="1805235"/>
    <lineage>
        <taxon>Bacteria</taxon>
        <taxon>Candidatus Kueneniibacteriota</taxon>
    </lineage>
</organism>
<keyword evidence="2" id="KW-0285">Flavoprotein</keyword>
<dbReference type="Pfam" id="PF22780">
    <property type="entry name" value="HI0933_like_1st"/>
    <property type="match status" value="1"/>
</dbReference>
<dbReference type="InterPro" id="IPR057661">
    <property type="entry name" value="RsdA/BaiN/AoA(So)_Rossmann"/>
</dbReference>
<gene>
    <name evidence="6" type="ORF">AUJ29_00860</name>
</gene>
<dbReference type="Gene3D" id="2.40.30.10">
    <property type="entry name" value="Translation factors"/>
    <property type="match status" value="1"/>
</dbReference>
<dbReference type="Pfam" id="PF03486">
    <property type="entry name" value="HI0933_like"/>
    <property type="match status" value="1"/>
</dbReference>
<proteinExistence type="predicted"/>
<dbReference type="InterPro" id="IPR004792">
    <property type="entry name" value="BaiN-like"/>
</dbReference>
<dbReference type="Gene3D" id="3.50.50.60">
    <property type="entry name" value="FAD/NAD(P)-binding domain"/>
    <property type="match status" value="1"/>
</dbReference>
<reference evidence="6 7" key="1">
    <citation type="journal article" date="2016" name="Environ. Microbiol.">
        <title>Genomic resolution of a cold subsurface aquifer community provides metabolic insights for novel microbes adapted to high CO concentrations.</title>
        <authorList>
            <person name="Probst A.J."/>
            <person name="Castelle C.J."/>
            <person name="Singh A."/>
            <person name="Brown C.T."/>
            <person name="Anantharaman K."/>
            <person name="Sharon I."/>
            <person name="Hug L.A."/>
            <person name="Burstein D."/>
            <person name="Emerson J.B."/>
            <person name="Thomas B.C."/>
            <person name="Banfield J.F."/>
        </authorList>
    </citation>
    <scope>NUCLEOTIDE SEQUENCE [LARGE SCALE GENOMIC DNA]</scope>
    <source>
        <strain evidence="6">CG1_02_38_13</strain>
    </source>
</reference>
<comment type="caution">
    <text evidence="6">The sequence shown here is derived from an EMBL/GenBank/DDBJ whole genome shotgun (WGS) entry which is preliminary data.</text>
</comment>
<dbReference type="Gene3D" id="1.10.8.260">
    <property type="entry name" value="HI0933 insert domain-like"/>
    <property type="match status" value="1"/>
</dbReference>
<keyword evidence="3" id="KW-0274">FAD</keyword>
<evidence type="ECO:0008006" key="8">
    <source>
        <dbReference type="Google" id="ProtNLM"/>
    </source>
</evidence>
<dbReference type="SUPFAM" id="SSF51905">
    <property type="entry name" value="FAD/NAD(P)-binding domain"/>
    <property type="match status" value="1"/>
</dbReference>
<accession>A0A1J4U3H1</accession>
<evidence type="ECO:0000256" key="3">
    <source>
        <dbReference type="ARBA" id="ARBA00022827"/>
    </source>
</evidence>
<protein>
    <recommendedName>
        <fullName evidence="8">FAD-dependent oxidoreductase</fullName>
    </recommendedName>
</protein>
<evidence type="ECO:0000313" key="6">
    <source>
        <dbReference type="EMBL" id="OIO17835.1"/>
    </source>
</evidence>
<dbReference type="InterPro" id="IPR036188">
    <property type="entry name" value="FAD/NAD-bd_sf"/>
</dbReference>
<comment type="cofactor">
    <cofactor evidence="1">
        <name>FAD</name>
        <dbReference type="ChEBI" id="CHEBI:57692"/>
    </cofactor>
</comment>
<dbReference type="NCBIfam" id="TIGR00275">
    <property type="entry name" value="aminoacetone oxidase family FAD-binding enzyme"/>
    <property type="match status" value="1"/>
</dbReference>
<feature type="domain" description="RsdA/BaiN/AoA(So)-like Rossmann fold-like" evidence="4">
    <location>
        <begin position="4"/>
        <end position="408"/>
    </location>
</feature>
<dbReference type="PANTHER" id="PTHR42887:SF2">
    <property type="entry name" value="OS12G0638800 PROTEIN"/>
    <property type="match status" value="1"/>
</dbReference>
<dbReference type="PRINTS" id="PR00411">
    <property type="entry name" value="PNDRDTASEI"/>
</dbReference>
<feature type="domain" description="RsdA/BaiN/AoA(So)-like insert" evidence="5">
    <location>
        <begin position="194"/>
        <end position="355"/>
    </location>
</feature>
<evidence type="ECO:0000259" key="5">
    <source>
        <dbReference type="Pfam" id="PF22780"/>
    </source>
</evidence>
<dbReference type="SUPFAM" id="SSF160996">
    <property type="entry name" value="HI0933 insert domain-like"/>
    <property type="match status" value="1"/>
</dbReference>
<evidence type="ECO:0000256" key="1">
    <source>
        <dbReference type="ARBA" id="ARBA00001974"/>
    </source>
</evidence>
<sequence length="417" mass="46020">MNYDLAVIGGGAAGMMAAGRAGEKGAHVLLLEKNDRLGVKLVITGKGRCNVTKAEFDVRKFVGQLGQNGKFLFSALHKFSPQDTMDFFESRGVCLKIERGQRVFPVSGKAKDILEVLLKYLKINSVDVLAKAEVKDLIIKNGKIEKIILCDGKEFIAKNYAICTGGKSYSDTGSTGVAFQWLTRVGHAIVAPSPALVPVIVREKWIKELEGVSLKNVNIKVFQNGKKQCERFGEAIFTNNGMSGPIVLDLSKKIGELLKSNEVELGIDFKPALNFENLDKRVQKDFSELKNKIFKNSLGMLLPKKLIFIFVRLSGIDETKKINNVTKDERKRLVHLLKDFRLKVKSLDGFNKAIITSGGVVLNEIDPKTMRSKIIPNLYFAGEIIDLDGPTGGFNLQIAWSTGFAVGDNFQTGCILY</sequence>
<dbReference type="InterPro" id="IPR055178">
    <property type="entry name" value="RsdA/BaiN/AoA(So)-like_dom"/>
</dbReference>